<dbReference type="AlphaFoldDB" id="A0AAD1UUT6"/>
<feature type="compositionally biased region" description="Low complexity" evidence="1">
    <location>
        <begin position="49"/>
        <end position="67"/>
    </location>
</feature>
<feature type="region of interest" description="Disordered" evidence="1">
    <location>
        <begin position="1"/>
        <end position="67"/>
    </location>
</feature>
<evidence type="ECO:0000313" key="2">
    <source>
        <dbReference type="EMBL" id="CAI2372315.1"/>
    </source>
</evidence>
<keyword evidence="3" id="KW-1185">Reference proteome</keyword>
<sequence length="260" mass="29033">MNSSRSSKVRKSKSPGSINKMFHSNIKSTSSNSGMKSKVKKKLVKKSSSKSILSKNSKSGMRSLSVSRSVGSLPIIPGNDLKTIKEIFTRAKKYKMKYGQHKIPVKIMKSEKKSFGSHKKSSRSIPKYKNSSNSVAMPAYSIKKPNKEDIHRLKLSSEKNVTECSKYEHEYLTEEQEVCKTEEKAKSKFGSKKKSPPRSKMKYGIEMSRDANGLPAGHLVHRKCIPKSSKKGTMSTKDDKSEMMSIASGGMARSEVPRMK</sequence>
<dbReference type="Proteomes" id="UP001295684">
    <property type="component" value="Unassembled WGS sequence"/>
</dbReference>
<proteinExistence type="predicted"/>
<feature type="region of interest" description="Disordered" evidence="1">
    <location>
        <begin position="109"/>
        <end position="143"/>
    </location>
</feature>
<feature type="compositionally biased region" description="Basic residues" evidence="1">
    <location>
        <begin position="219"/>
        <end position="230"/>
    </location>
</feature>
<name>A0AAD1UUT6_EUPCR</name>
<feature type="compositionally biased region" description="Basic residues" evidence="1">
    <location>
        <begin position="187"/>
        <end position="201"/>
    </location>
</feature>
<evidence type="ECO:0000256" key="1">
    <source>
        <dbReference type="SAM" id="MobiDB-lite"/>
    </source>
</evidence>
<reference evidence="2" key="1">
    <citation type="submission" date="2023-07" db="EMBL/GenBank/DDBJ databases">
        <authorList>
            <consortium name="AG Swart"/>
            <person name="Singh M."/>
            <person name="Singh A."/>
            <person name="Seah K."/>
            <person name="Emmerich C."/>
        </authorList>
    </citation>
    <scope>NUCLEOTIDE SEQUENCE</scope>
    <source>
        <strain evidence="2">DP1</strain>
    </source>
</reference>
<accession>A0AAD1UUT6</accession>
<feature type="region of interest" description="Disordered" evidence="1">
    <location>
        <begin position="175"/>
        <end position="260"/>
    </location>
</feature>
<dbReference type="EMBL" id="CAMPGE010013593">
    <property type="protein sequence ID" value="CAI2372315.1"/>
    <property type="molecule type" value="Genomic_DNA"/>
</dbReference>
<feature type="compositionally biased region" description="Basic and acidic residues" evidence="1">
    <location>
        <begin position="175"/>
        <end position="186"/>
    </location>
</feature>
<evidence type="ECO:0000313" key="3">
    <source>
        <dbReference type="Proteomes" id="UP001295684"/>
    </source>
</evidence>
<organism evidence="2 3">
    <name type="scientific">Euplotes crassus</name>
    <dbReference type="NCBI Taxonomy" id="5936"/>
    <lineage>
        <taxon>Eukaryota</taxon>
        <taxon>Sar</taxon>
        <taxon>Alveolata</taxon>
        <taxon>Ciliophora</taxon>
        <taxon>Intramacronucleata</taxon>
        <taxon>Spirotrichea</taxon>
        <taxon>Hypotrichia</taxon>
        <taxon>Euplotida</taxon>
        <taxon>Euplotidae</taxon>
        <taxon>Moneuplotes</taxon>
    </lineage>
</organism>
<feature type="compositionally biased region" description="Basic residues" evidence="1">
    <location>
        <begin position="37"/>
        <end position="48"/>
    </location>
</feature>
<gene>
    <name evidence="2" type="ORF">ECRASSUSDP1_LOCUS13644</name>
</gene>
<protein>
    <submittedName>
        <fullName evidence="2">Uncharacterized protein</fullName>
    </submittedName>
</protein>
<comment type="caution">
    <text evidence="2">The sequence shown here is derived from an EMBL/GenBank/DDBJ whole genome shotgun (WGS) entry which is preliminary data.</text>
</comment>